<dbReference type="InterPro" id="IPR016187">
    <property type="entry name" value="CTDL_fold"/>
</dbReference>
<dbReference type="SUPFAM" id="SSF56436">
    <property type="entry name" value="C-type lectin-like"/>
    <property type="match status" value="1"/>
</dbReference>
<reference evidence="2 3" key="1">
    <citation type="journal article" date="2012" name="J. Bacteriol.">
        <title>Genome Sequence of the Halotolerant Bacterium Imtechella halotolerans K1T.</title>
        <authorList>
            <person name="Kumar S."/>
            <person name="Vikram S."/>
            <person name="Subramanian S."/>
            <person name="Raghava G.P."/>
            <person name="Pinnaka A.K."/>
        </authorList>
    </citation>
    <scope>NUCLEOTIDE SEQUENCE [LARGE SCALE GENOMIC DNA]</scope>
    <source>
        <strain evidence="2 3">K1</strain>
    </source>
</reference>
<dbReference type="PANTHER" id="PTHR23150">
    <property type="entry name" value="SULFATASE MODIFYING FACTOR 1, 2"/>
    <property type="match status" value="1"/>
</dbReference>
<proteinExistence type="predicted"/>
<organism evidence="2 3">
    <name type="scientific">Imtechella halotolerans K1</name>
    <dbReference type="NCBI Taxonomy" id="946077"/>
    <lineage>
        <taxon>Bacteria</taxon>
        <taxon>Pseudomonadati</taxon>
        <taxon>Bacteroidota</taxon>
        <taxon>Flavobacteriia</taxon>
        <taxon>Flavobacteriales</taxon>
        <taxon>Flavobacteriaceae</taxon>
        <taxon>Imtechella</taxon>
    </lineage>
</organism>
<keyword evidence="3" id="KW-1185">Reference proteome</keyword>
<evidence type="ECO:0000313" key="3">
    <source>
        <dbReference type="Proteomes" id="UP000005938"/>
    </source>
</evidence>
<dbReference type="EMBL" id="AJJU01000002">
    <property type="protein sequence ID" value="EID76853.1"/>
    <property type="molecule type" value="Genomic_DNA"/>
</dbReference>
<protein>
    <recommendedName>
        <fullName evidence="1">Sulfatase-modifying factor enzyme-like domain-containing protein</fullName>
    </recommendedName>
</protein>
<dbReference type="InterPro" id="IPR005532">
    <property type="entry name" value="SUMF_dom"/>
</dbReference>
<sequence length="347" mass="39423">MNIFNSNIQRLLAFLLAVAVLSCVHNPKKEPQGHTHHKANNSIATKSFHEKMLAEISLLPTTTLTTENMVFIKGGTFVMGGNNAQARPDEFPQHKDTANDIWVDKTEVTNAQFKKFIEATGYITTAERSFEVEGQSYPPGALVFDPNQPDFWWKFVEGASWKHPYGPNSNIEGKDDHPVVQVSWYDAQAYCHWSGKRLPTEAEFEYLSRGQKTEESYPWGNDFSIATQKANFFQGDFPNFNSMDDGYNKTAAVKSFESNGFGLYDIAGNVWEWTLDTYYPNAYQLKKKHEQDFFLTYHNPKQEKVVRGGSYLCSESYCTGYRSAARMSSSPDTSLEHTGFRTVLDPQ</sequence>
<evidence type="ECO:0000313" key="2">
    <source>
        <dbReference type="EMBL" id="EID76853.1"/>
    </source>
</evidence>
<dbReference type="RefSeq" id="WP_008237049.1">
    <property type="nucleotide sequence ID" value="NZ_AJJU01000002.1"/>
</dbReference>
<dbReference type="Pfam" id="PF03781">
    <property type="entry name" value="FGE-sulfatase"/>
    <property type="match status" value="1"/>
</dbReference>
<name>I0WKD7_9FLAO</name>
<dbReference type="Gene3D" id="3.90.1580.10">
    <property type="entry name" value="paralog of FGE (formylglycine-generating enzyme)"/>
    <property type="match status" value="1"/>
</dbReference>
<accession>I0WKD7</accession>
<dbReference type="OrthoDB" id="9768004at2"/>
<comment type="caution">
    <text evidence="2">The sequence shown here is derived from an EMBL/GenBank/DDBJ whole genome shotgun (WGS) entry which is preliminary data.</text>
</comment>
<dbReference type="InterPro" id="IPR051043">
    <property type="entry name" value="Sulfatase_Mod_Factor_Kinase"/>
</dbReference>
<feature type="domain" description="Sulfatase-modifying factor enzyme-like" evidence="1">
    <location>
        <begin position="66"/>
        <end position="343"/>
    </location>
</feature>
<dbReference type="InterPro" id="IPR042095">
    <property type="entry name" value="SUMF_sf"/>
</dbReference>
<dbReference type="STRING" id="946077.W5A_02480"/>
<dbReference type="PATRIC" id="fig|946077.3.peg.504"/>
<evidence type="ECO:0000259" key="1">
    <source>
        <dbReference type="Pfam" id="PF03781"/>
    </source>
</evidence>
<dbReference type="Proteomes" id="UP000005938">
    <property type="component" value="Unassembled WGS sequence"/>
</dbReference>
<gene>
    <name evidence="2" type="ORF">W5A_02480</name>
</gene>
<dbReference type="eggNOG" id="COG1262">
    <property type="taxonomic scope" value="Bacteria"/>
</dbReference>
<dbReference type="GO" id="GO:0120147">
    <property type="term" value="F:formylglycine-generating oxidase activity"/>
    <property type="evidence" value="ECO:0007669"/>
    <property type="project" value="TreeGrafter"/>
</dbReference>
<dbReference type="PANTHER" id="PTHR23150:SF19">
    <property type="entry name" value="FORMYLGLYCINE-GENERATING ENZYME"/>
    <property type="match status" value="1"/>
</dbReference>
<dbReference type="AlphaFoldDB" id="I0WKD7"/>